<comment type="caution">
    <text evidence="12">The sequence shown here is derived from an EMBL/GenBank/DDBJ whole genome shotgun (WGS) entry which is preliminary data.</text>
</comment>
<feature type="domain" description="Toprim" evidence="11">
    <location>
        <begin position="258"/>
        <end position="327"/>
    </location>
</feature>
<evidence type="ECO:0000256" key="5">
    <source>
        <dbReference type="ARBA" id="ARBA00022705"/>
    </source>
</evidence>
<accession>A0ABT6YBM6</accession>
<keyword evidence="7" id="KW-0863">Zinc-finger</keyword>
<dbReference type="Gene3D" id="3.90.580.10">
    <property type="entry name" value="Zinc finger, CHC2-type domain"/>
    <property type="match status" value="1"/>
</dbReference>
<keyword evidence="5" id="KW-0235">DNA replication</keyword>
<reference evidence="12 13" key="1">
    <citation type="submission" date="2023-05" db="EMBL/GenBank/DDBJ databases">
        <title>Novel species of genus Flectobacillus isolated from stream in China.</title>
        <authorList>
            <person name="Lu H."/>
        </authorList>
    </citation>
    <scope>NUCLEOTIDE SEQUENCE [LARGE SCALE GENOMIC DNA]</scope>
    <source>
        <strain evidence="12 13">KCTC 42575</strain>
    </source>
</reference>
<keyword evidence="13" id="KW-1185">Reference proteome</keyword>
<dbReference type="PANTHER" id="PTHR30313:SF2">
    <property type="entry name" value="DNA PRIMASE"/>
    <property type="match status" value="1"/>
</dbReference>
<dbReference type="InterPro" id="IPR006171">
    <property type="entry name" value="TOPRIM_dom"/>
</dbReference>
<evidence type="ECO:0000256" key="1">
    <source>
        <dbReference type="ARBA" id="ARBA00022478"/>
    </source>
</evidence>
<dbReference type="SMART" id="SM00493">
    <property type="entry name" value="TOPRIM"/>
    <property type="match status" value="1"/>
</dbReference>
<organism evidence="12 13">
    <name type="scientific">Flectobacillus roseus</name>
    <dbReference type="NCBI Taxonomy" id="502259"/>
    <lineage>
        <taxon>Bacteria</taxon>
        <taxon>Pseudomonadati</taxon>
        <taxon>Bacteroidota</taxon>
        <taxon>Cytophagia</taxon>
        <taxon>Cytophagales</taxon>
        <taxon>Flectobacillaceae</taxon>
        <taxon>Flectobacillus</taxon>
    </lineage>
</organism>
<evidence type="ECO:0000313" key="13">
    <source>
        <dbReference type="Proteomes" id="UP001236507"/>
    </source>
</evidence>
<evidence type="ECO:0000256" key="3">
    <source>
        <dbReference type="ARBA" id="ARBA00022679"/>
    </source>
</evidence>
<evidence type="ECO:0000256" key="7">
    <source>
        <dbReference type="ARBA" id="ARBA00022771"/>
    </source>
</evidence>
<sequence>MTVLDELSQVSILEVAQDLGLEVNRNRMVCPFHEENTPSLVLYPHTNSFYCFGCAKTGNSITLFSEIRQLSIKDTIQTMAQTYLSGYSPQQYQKSAKPLPAKNTLQTVDVKKLQEKEKPVEEIHSQIYEAFRDCCLQQPSNELSKSGLEYIKSRGFTDKTIQDFRLFMVKDYANVSWYLKQRFSTLDLQESGLFNDKNNLIFYAHPLIIPYYRNGRIVYLQGRVLGPPPEGHGRYQFLYKHPLTLFNADALDKIKLDQDVYITEGAFDCMRLVQAGKTAVSLGTANVFKKDWAKLFKRANVIFYLDNDKAGHKAADELEKIFSHFGLTCSRKQLPDEYKDVNDYYTDKLGSNEQLNLF</sequence>
<evidence type="ECO:0000256" key="9">
    <source>
        <dbReference type="ARBA" id="ARBA00023163"/>
    </source>
</evidence>
<keyword evidence="3" id="KW-0808">Transferase</keyword>
<dbReference type="Pfam" id="PF13155">
    <property type="entry name" value="Toprim_2"/>
    <property type="match status" value="1"/>
</dbReference>
<evidence type="ECO:0000256" key="4">
    <source>
        <dbReference type="ARBA" id="ARBA00022695"/>
    </source>
</evidence>
<evidence type="ECO:0000259" key="10">
    <source>
        <dbReference type="SMART" id="SM00400"/>
    </source>
</evidence>
<dbReference type="EMBL" id="JASHIF010000016">
    <property type="protein sequence ID" value="MDI9860993.1"/>
    <property type="molecule type" value="Genomic_DNA"/>
</dbReference>
<keyword evidence="9" id="KW-0804">Transcription</keyword>
<protein>
    <submittedName>
        <fullName evidence="12">CHC2 zinc finger domain-containing protein</fullName>
    </submittedName>
</protein>
<keyword evidence="8" id="KW-0862">Zinc</keyword>
<gene>
    <name evidence="12" type="ORF">QM524_17385</name>
</gene>
<dbReference type="InterPro" id="IPR037068">
    <property type="entry name" value="DNA_primase_core_N_sf"/>
</dbReference>
<evidence type="ECO:0000313" key="12">
    <source>
        <dbReference type="EMBL" id="MDI9860993.1"/>
    </source>
</evidence>
<dbReference type="RefSeq" id="WP_283345546.1">
    <property type="nucleotide sequence ID" value="NZ_JASHIF010000016.1"/>
</dbReference>
<dbReference type="Gene3D" id="3.40.1360.10">
    <property type="match status" value="1"/>
</dbReference>
<evidence type="ECO:0000256" key="2">
    <source>
        <dbReference type="ARBA" id="ARBA00022515"/>
    </source>
</evidence>
<dbReference type="Proteomes" id="UP001236507">
    <property type="component" value="Unassembled WGS sequence"/>
</dbReference>
<dbReference type="Gene3D" id="3.90.980.10">
    <property type="entry name" value="DNA primase, catalytic core, N-terminal domain"/>
    <property type="match status" value="1"/>
</dbReference>
<evidence type="ECO:0000259" key="11">
    <source>
        <dbReference type="SMART" id="SM00493"/>
    </source>
</evidence>
<dbReference type="SUPFAM" id="SSF56731">
    <property type="entry name" value="DNA primase core"/>
    <property type="match status" value="1"/>
</dbReference>
<evidence type="ECO:0000256" key="8">
    <source>
        <dbReference type="ARBA" id="ARBA00022833"/>
    </source>
</evidence>
<name>A0ABT6YBM6_9BACT</name>
<keyword evidence="1" id="KW-0240">DNA-directed RNA polymerase</keyword>
<keyword evidence="6" id="KW-0479">Metal-binding</keyword>
<dbReference type="SUPFAM" id="SSF57783">
    <property type="entry name" value="Zinc beta-ribbon"/>
    <property type="match status" value="1"/>
</dbReference>
<dbReference type="SMART" id="SM00400">
    <property type="entry name" value="ZnF_CHCC"/>
    <property type="match status" value="1"/>
</dbReference>
<feature type="domain" description="Zinc finger CHC2-type" evidence="10">
    <location>
        <begin position="26"/>
        <end position="80"/>
    </location>
</feature>
<dbReference type="InterPro" id="IPR034151">
    <property type="entry name" value="TOPRIM_DnaG_bac"/>
</dbReference>
<dbReference type="InterPro" id="IPR036977">
    <property type="entry name" value="DNA_primase_Znf_CHC2"/>
</dbReference>
<dbReference type="CDD" id="cd03364">
    <property type="entry name" value="TOPRIM_DnaG_primases"/>
    <property type="match status" value="1"/>
</dbReference>
<dbReference type="InterPro" id="IPR050219">
    <property type="entry name" value="DnaG_primase"/>
</dbReference>
<keyword evidence="2" id="KW-0639">Primosome</keyword>
<dbReference type="Pfam" id="PF01807">
    <property type="entry name" value="Zn_ribbon_DnaG"/>
    <property type="match status" value="1"/>
</dbReference>
<proteinExistence type="predicted"/>
<dbReference type="PANTHER" id="PTHR30313">
    <property type="entry name" value="DNA PRIMASE"/>
    <property type="match status" value="1"/>
</dbReference>
<evidence type="ECO:0000256" key="6">
    <source>
        <dbReference type="ARBA" id="ARBA00022723"/>
    </source>
</evidence>
<keyword evidence="4" id="KW-0548">Nucleotidyltransferase</keyword>
<dbReference type="InterPro" id="IPR002694">
    <property type="entry name" value="Znf_CHC2"/>
</dbReference>